<dbReference type="Pfam" id="PF00069">
    <property type="entry name" value="Pkinase"/>
    <property type="match status" value="1"/>
</dbReference>
<accession>A0A1E3NH00</accession>
<feature type="domain" description="Protein kinase" evidence="6">
    <location>
        <begin position="81"/>
        <end position="377"/>
    </location>
</feature>
<keyword evidence="4" id="KW-0723">Serine/threonine-protein kinase</keyword>
<dbReference type="InterPro" id="IPR017441">
    <property type="entry name" value="Protein_kinase_ATP_BS"/>
</dbReference>
<dbReference type="FunFam" id="3.30.200.20:FF:000042">
    <property type="entry name" value="Aurora kinase A"/>
    <property type="match status" value="1"/>
</dbReference>
<dbReference type="SMART" id="SM00220">
    <property type="entry name" value="S_TKc"/>
    <property type="match status" value="1"/>
</dbReference>
<dbReference type="PROSITE" id="PS00107">
    <property type="entry name" value="PROTEIN_KINASE_ATP"/>
    <property type="match status" value="1"/>
</dbReference>
<dbReference type="RefSeq" id="XP_019015736.1">
    <property type="nucleotide sequence ID" value="XM_019163013.1"/>
</dbReference>
<feature type="region of interest" description="Disordered" evidence="5">
    <location>
        <begin position="19"/>
        <end position="54"/>
    </location>
</feature>
<evidence type="ECO:0000259" key="6">
    <source>
        <dbReference type="PROSITE" id="PS50011"/>
    </source>
</evidence>
<dbReference type="Proteomes" id="UP000094455">
    <property type="component" value="Unassembled WGS sequence"/>
</dbReference>
<evidence type="ECO:0000256" key="5">
    <source>
        <dbReference type="SAM" id="MobiDB-lite"/>
    </source>
</evidence>
<protein>
    <recommendedName>
        <fullName evidence="6">Protein kinase domain-containing protein</fullName>
    </recommendedName>
</protein>
<dbReference type="STRING" id="763406.A0A1E3NH00"/>
<dbReference type="OrthoDB" id="1738954at2759"/>
<keyword evidence="2 3" id="KW-0067">ATP-binding</keyword>
<reference evidence="7 8" key="1">
    <citation type="journal article" date="2016" name="Proc. Natl. Acad. Sci. U.S.A.">
        <title>Comparative genomics of biotechnologically important yeasts.</title>
        <authorList>
            <person name="Riley R."/>
            <person name="Haridas S."/>
            <person name="Wolfe K.H."/>
            <person name="Lopes M.R."/>
            <person name="Hittinger C.T."/>
            <person name="Goeker M."/>
            <person name="Salamov A.A."/>
            <person name="Wisecaver J.H."/>
            <person name="Long T.M."/>
            <person name="Calvey C.H."/>
            <person name="Aerts A.L."/>
            <person name="Barry K.W."/>
            <person name="Choi C."/>
            <person name="Clum A."/>
            <person name="Coughlan A.Y."/>
            <person name="Deshpande S."/>
            <person name="Douglass A.P."/>
            <person name="Hanson S.J."/>
            <person name="Klenk H.-P."/>
            <person name="LaButti K.M."/>
            <person name="Lapidus A."/>
            <person name="Lindquist E.A."/>
            <person name="Lipzen A.M."/>
            <person name="Meier-Kolthoff J.P."/>
            <person name="Ohm R.A."/>
            <person name="Otillar R.P."/>
            <person name="Pangilinan J.L."/>
            <person name="Peng Y."/>
            <person name="Rokas A."/>
            <person name="Rosa C.A."/>
            <person name="Scheuner C."/>
            <person name="Sibirny A.A."/>
            <person name="Slot J.C."/>
            <person name="Stielow J.B."/>
            <person name="Sun H."/>
            <person name="Kurtzman C.P."/>
            <person name="Blackwell M."/>
            <person name="Grigoriev I.V."/>
            <person name="Jeffries T.W."/>
        </authorList>
    </citation>
    <scope>NUCLEOTIDE SEQUENCE [LARGE SCALE GENOMIC DNA]</scope>
    <source>
        <strain evidence="7 8">NRRL Y-2026</strain>
    </source>
</reference>
<evidence type="ECO:0000313" key="8">
    <source>
        <dbReference type="Proteomes" id="UP000094455"/>
    </source>
</evidence>
<sequence>MLDLFKNIINRKTKEQKDLKEVKNNNSQNGDTTSCPDSGPSISPPTETHYERSHHNPDSINVLLEIHPELADYYTELHTRYLLSDKIGEGAFSYVYKAYDSKDSRYLAIKIIDKSNMKPDQISSTLKEVAIMRHLNHPNIVKLYNYQNSSDSKYCFLFLEYVAGGEIFNQIIKYTYFSENLTRHIIRQVAFSVKYLHDNGIVHRDIKPENLLFEPSTFVPRSKEDQLKARRKSDDDNKVDEGKFTIQNGAAGIGIVKLADFGLSTLLQTSNSLAKTPCGTVGYTSPEQHMNVGYDKKVDMWALGCVLYTMVVGFPPFYSNTQDSNDITEKVMKGDYQFLKPWFDEVSDGCTNLISNLLTVDPAKRYSIEELLSDPWINIGYESEKGVDLTRLSSPADDAPKSTYDNELYKAFSEDLINNSNVDDYFAGHKITSDEGQIMTPRAEAIKLVFDTAKDVQKTVIP</sequence>
<dbReference type="Gene3D" id="1.10.510.10">
    <property type="entry name" value="Transferase(Phosphotransferase) domain 1"/>
    <property type="match status" value="1"/>
</dbReference>
<dbReference type="EMBL" id="KV454006">
    <property type="protein sequence ID" value="ODQ44623.1"/>
    <property type="molecule type" value="Genomic_DNA"/>
</dbReference>
<gene>
    <name evidence="7" type="ORF">PICMEDRAFT_36514</name>
</gene>
<dbReference type="SUPFAM" id="SSF56112">
    <property type="entry name" value="Protein kinase-like (PK-like)"/>
    <property type="match status" value="1"/>
</dbReference>
<dbReference type="GO" id="GO:0030447">
    <property type="term" value="P:filamentous growth"/>
    <property type="evidence" value="ECO:0007669"/>
    <property type="project" value="UniProtKB-ARBA"/>
</dbReference>
<keyword evidence="8" id="KW-1185">Reference proteome</keyword>
<dbReference type="AlphaFoldDB" id="A0A1E3NH00"/>
<feature type="compositionally biased region" description="Polar residues" evidence="5">
    <location>
        <begin position="24"/>
        <end position="46"/>
    </location>
</feature>
<feature type="non-terminal residue" evidence="7">
    <location>
        <position position="462"/>
    </location>
</feature>
<dbReference type="GO" id="GO:0005524">
    <property type="term" value="F:ATP binding"/>
    <property type="evidence" value="ECO:0007669"/>
    <property type="project" value="UniProtKB-UniRule"/>
</dbReference>
<dbReference type="PROSITE" id="PS00108">
    <property type="entry name" value="PROTEIN_KINASE_ST"/>
    <property type="match status" value="1"/>
</dbReference>
<dbReference type="GO" id="GO:0004674">
    <property type="term" value="F:protein serine/threonine kinase activity"/>
    <property type="evidence" value="ECO:0007669"/>
    <property type="project" value="UniProtKB-KW"/>
</dbReference>
<keyword evidence="1 3" id="KW-0547">Nucleotide-binding</keyword>
<evidence type="ECO:0000256" key="1">
    <source>
        <dbReference type="ARBA" id="ARBA00022741"/>
    </source>
</evidence>
<dbReference type="InterPro" id="IPR008271">
    <property type="entry name" value="Ser/Thr_kinase_AS"/>
</dbReference>
<dbReference type="InterPro" id="IPR000719">
    <property type="entry name" value="Prot_kinase_dom"/>
</dbReference>
<feature type="binding site" evidence="3">
    <location>
        <position position="110"/>
    </location>
    <ligand>
        <name>ATP</name>
        <dbReference type="ChEBI" id="CHEBI:30616"/>
    </ligand>
</feature>
<dbReference type="GeneID" id="30179700"/>
<evidence type="ECO:0000256" key="2">
    <source>
        <dbReference type="ARBA" id="ARBA00022840"/>
    </source>
</evidence>
<proteinExistence type="inferred from homology"/>
<dbReference type="InterPro" id="IPR011009">
    <property type="entry name" value="Kinase-like_dom_sf"/>
</dbReference>
<evidence type="ECO:0000256" key="3">
    <source>
        <dbReference type="PROSITE-ProRule" id="PRU10141"/>
    </source>
</evidence>
<evidence type="ECO:0000256" key="4">
    <source>
        <dbReference type="RuleBase" id="RU000304"/>
    </source>
</evidence>
<comment type="similarity">
    <text evidence="4">Belongs to the protein kinase superfamily.</text>
</comment>
<dbReference type="PROSITE" id="PS50011">
    <property type="entry name" value="PROTEIN_KINASE_DOM"/>
    <property type="match status" value="1"/>
</dbReference>
<organism evidence="7 8">
    <name type="scientific">Pichia membranifaciens NRRL Y-2026</name>
    <dbReference type="NCBI Taxonomy" id="763406"/>
    <lineage>
        <taxon>Eukaryota</taxon>
        <taxon>Fungi</taxon>
        <taxon>Dikarya</taxon>
        <taxon>Ascomycota</taxon>
        <taxon>Saccharomycotina</taxon>
        <taxon>Pichiomycetes</taxon>
        <taxon>Pichiales</taxon>
        <taxon>Pichiaceae</taxon>
        <taxon>Pichia</taxon>
    </lineage>
</organism>
<evidence type="ECO:0000313" key="7">
    <source>
        <dbReference type="EMBL" id="ODQ44623.1"/>
    </source>
</evidence>
<keyword evidence="4" id="KW-0808">Transferase</keyword>
<name>A0A1E3NH00_9ASCO</name>
<keyword evidence="4" id="KW-0418">Kinase</keyword>
<dbReference type="PANTHER" id="PTHR24347">
    <property type="entry name" value="SERINE/THREONINE-PROTEIN KINASE"/>
    <property type="match status" value="1"/>
</dbReference>